<dbReference type="PANTHER" id="PTHR22835:SF659">
    <property type="entry name" value="GDSL LIPASE_ACYLHYDROLASE, PUTATIVE (AFU_ORTHOLOGUE AFUA_2G00510)-RELATED"/>
    <property type="match status" value="1"/>
</dbReference>
<evidence type="ECO:0000313" key="4">
    <source>
        <dbReference type="Proteomes" id="UP000825935"/>
    </source>
</evidence>
<evidence type="ECO:0000256" key="2">
    <source>
        <dbReference type="SAM" id="SignalP"/>
    </source>
</evidence>
<evidence type="ECO:0008006" key="5">
    <source>
        <dbReference type="Google" id="ProtNLM"/>
    </source>
</evidence>
<gene>
    <name evidence="3" type="ORF">KP509_06G034300</name>
</gene>
<comment type="similarity">
    <text evidence="1">Belongs to the 'GDSL' lipolytic enzyme family.</text>
</comment>
<dbReference type="Proteomes" id="UP000825935">
    <property type="component" value="Chromosome 6"/>
</dbReference>
<proteinExistence type="inferred from homology"/>
<evidence type="ECO:0000313" key="3">
    <source>
        <dbReference type="EMBL" id="KAH7434781.1"/>
    </source>
</evidence>
<dbReference type="GO" id="GO:0006629">
    <property type="term" value="P:lipid metabolic process"/>
    <property type="evidence" value="ECO:0007669"/>
    <property type="project" value="InterPro"/>
</dbReference>
<dbReference type="Gene3D" id="3.40.50.1110">
    <property type="entry name" value="SGNH hydrolase"/>
    <property type="match status" value="1"/>
</dbReference>
<dbReference type="AlphaFoldDB" id="A0A8T2UEV3"/>
<dbReference type="InterPro" id="IPR001087">
    <property type="entry name" value="GDSL"/>
</dbReference>
<dbReference type="EMBL" id="CM035411">
    <property type="protein sequence ID" value="KAH7434781.1"/>
    <property type="molecule type" value="Genomic_DNA"/>
</dbReference>
<dbReference type="GO" id="GO:0016298">
    <property type="term" value="F:lipase activity"/>
    <property type="evidence" value="ECO:0007669"/>
    <property type="project" value="InterPro"/>
</dbReference>
<sequence length="388" mass="42998">MRFRVLTHRPSIAARLIIFMICCVLGESLDDKHVSVSGVPCYPALFVFGDSLSDTGNGNLTGNSFFRRTTEAPYGETVPGFPFNRFSDGLLLVDFLAMRIALPYSKPYLESSANFTTGVNYAVSGSTAENASYLYTDYNITTLTNISLETEIEWHNSLISMIPRANLPDANALKRGLYVIESGGNDYISAIIKSVYSIPDIITTFVPKVIAKIKAATEDLHSKGARNFLYIGVTPLGCSPSLLAYFSQEAKDVNGCIQSFNAVSESHGTRLLELVLELRLAYPTDAQFIFLDYYSAYTYVIQRSSVYGFSNTLDACCGAGVDYPYRFNQLSFCSSSSDLCSNPNVFLNWDGLHFTHRFNSLIFNITVDSGLYLNPPNAFFCCKSPYYN</sequence>
<feature type="signal peptide" evidence="2">
    <location>
        <begin position="1"/>
        <end position="26"/>
    </location>
</feature>
<dbReference type="PANTHER" id="PTHR22835">
    <property type="entry name" value="ZINC FINGER FYVE DOMAIN CONTAINING PROTEIN"/>
    <property type="match status" value="1"/>
</dbReference>
<dbReference type="OrthoDB" id="1600564at2759"/>
<evidence type="ECO:0000256" key="1">
    <source>
        <dbReference type="ARBA" id="ARBA00008668"/>
    </source>
</evidence>
<name>A0A8T2UEV3_CERRI</name>
<keyword evidence="4" id="KW-1185">Reference proteome</keyword>
<protein>
    <recommendedName>
        <fullName evidence="5">GDSL esterase/lipase</fullName>
    </recommendedName>
</protein>
<organism evidence="3 4">
    <name type="scientific">Ceratopteris richardii</name>
    <name type="common">Triangle waterfern</name>
    <dbReference type="NCBI Taxonomy" id="49495"/>
    <lineage>
        <taxon>Eukaryota</taxon>
        <taxon>Viridiplantae</taxon>
        <taxon>Streptophyta</taxon>
        <taxon>Embryophyta</taxon>
        <taxon>Tracheophyta</taxon>
        <taxon>Polypodiopsida</taxon>
        <taxon>Polypodiidae</taxon>
        <taxon>Polypodiales</taxon>
        <taxon>Pteridineae</taxon>
        <taxon>Pteridaceae</taxon>
        <taxon>Parkerioideae</taxon>
        <taxon>Ceratopteris</taxon>
    </lineage>
</organism>
<reference evidence="3" key="1">
    <citation type="submission" date="2021-08" db="EMBL/GenBank/DDBJ databases">
        <title>WGS assembly of Ceratopteris richardii.</title>
        <authorList>
            <person name="Marchant D.B."/>
            <person name="Chen G."/>
            <person name="Jenkins J."/>
            <person name="Shu S."/>
            <person name="Leebens-Mack J."/>
            <person name="Grimwood J."/>
            <person name="Schmutz J."/>
            <person name="Soltis P."/>
            <person name="Soltis D."/>
            <person name="Chen Z.-H."/>
        </authorList>
    </citation>
    <scope>NUCLEOTIDE SEQUENCE</scope>
    <source>
        <strain evidence="3">Whitten #5841</strain>
        <tissue evidence="3">Leaf</tissue>
    </source>
</reference>
<dbReference type="PROSITE" id="PS01098">
    <property type="entry name" value="LIPASE_GDSL_SER"/>
    <property type="match status" value="1"/>
</dbReference>
<accession>A0A8T2UEV3</accession>
<dbReference type="InterPro" id="IPR036514">
    <property type="entry name" value="SGNH_hydro_sf"/>
</dbReference>
<dbReference type="SUPFAM" id="SSF52266">
    <property type="entry name" value="SGNH hydrolase"/>
    <property type="match status" value="1"/>
</dbReference>
<keyword evidence="2" id="KW-0732">Signal</keyword>
<dbReference type="Pfam" id="PF00657">
    <property type="entry name" value="Lipase_GDSL"/>
    <property type="match status" value="1"/>
</dbReference>
<feature type="chain" id="PRO_5035726041" description="GDSL esterase/lipase" evidence="2">
    <location>
        <begin position="27"/>
        <end position="388"/>
    </location>
</feature>
<dbReference type="InterPro" id="IPR008265">
    <property type="entry name" value="Lipase_GDSL_AS"/>
</dbReference>
<comment type="caution">
    <text evidence="3">The sequence shown here is derived from an EMBL/GenBank/DDBJ whole genome shotgun (WGS) entry which is preliminary data.</text>
</comment>